<evidence type="ECO:0000256" key="7">
    <source>
        <dbReference type="ARBA" id="ARBA00023237"/>
    </source>
</evidence>
<dbReference type="GO" id="GO:0009279">
    <property type="term" value="C:cell outer membrane"/>
    <property type="evidence" value="ECO:0007669"/>
    <property type="project" value="UniProtKB-SubCell"/>
</dbReference>
<reference evidence="9" key="1">
    <citation type="submission" date="2021-04" db="EMBL/GenBank/DDBJ databases">
        <authorList>
            <person name="Rodrigo-Torres L."/>
            <person name="Arahal R. D."/>
            <person name="Lucena T."/>
        </authorList>
    </citation>
    <scope>NUCLEOTIDE SEQUENCE</scope>
    <source>
        <strain evidence="9">CECT 9275</strain>
    </source>
</reference>
<comment type="subcellular location">
    <subcellularLocation>
        <location evidence="1">Cell envelope</location>
    </subcellularLocation>
    <subcellularLocation>
        <location evidence="2">Cell outer membrane</location>
    </subcellularLocation>
    <subcellularLocation>
        <location evidence="3">Secreted</location>
    </subcellularLocation>
</comment>
<evidence type="ECO:0000256" key="4">
    <source>
        <dbReference type="ARBA" id="ARBA00022525"/>
    </source>
</evidence>
<dbReference type="NCBIfam" id="TIGR01376">
    <property type="entry name" value="POMP_repeat"/>
    <property type="match status" value="2"/>
</dbReference>
<comment type="caution">
    <text evidence="9">The sequence shown here is derived from an EMBL/GenBank/DDBJ whole genome shotgun (WGS) entry which is preliminary data.</text>
</comment>
<dbReference type="NCBIfam" id="TIGR04183">
    <property type="entry name" value="Por_Secre_tail"/>
    <property type="match status" value="1"/>
</dbReference>
<keyword evidence="5" id="KW-0732">Signal</keyword>
<dbReference type="Gene3D" id="2.160.20.10">
    <property type="entry name" value="Single-stranded right-handed beta-helix, Pectin lyase-like"/>
    <property type="match status" value="5"/>
</dbReference>
<protein>
    <recommendedName>
        <fullName evidence="8">Right handed beta helix domain-containing protein</fullName>
    </recommendedName>
</protein>
<keyword evidence="6" id="KW-0472">Membrane</keyword>
<dbReference type="InterPro" id="IPR039448">
    <property type="entry name" value="Beta_helix"/>
</dbReference>
<feature type="domain" description="Right handed beta helix" evidence="8">
    <location>
        <begin position="1469"/>
        <end position="1614"/>
    </location>
</feature>
<keyword evidence="7" id="KW-0998">Cell outer membrane</keyword>
<dbReference type="PANTHER" id="PTHR11319:SF35">
    <property type="entry name" value="OUTER MEMBRANE PROTEIN PMPC-RELATED"/>
    <property type="match status" value="1"/>
</dbReference>
<dbReference type="Pfam" id="PF13229">
    <property type="entry name" value="Beta_helix"/>
    <property type="match status" value="1"/>
</dbReference>
<keyword evidence="10" id="KW-1185">Reference proteome</keyword>
<dbReference type="SMART" id="SM00710">
    <property type="entry name" value="PbH1"/>
    <property type="match status" value="11"/>
</dbReference>
<dbReference type="NCBIfam" id="NF041518">
    <property type="entry name" value="choice_anch_Q"/>
    <property type="match status" value="5"/>
</dbReference>
<evidence type="ECO:0000256" key="1">
    <source>
        <dbReference type="ARBA" id="ARBA00004196"/>
    </source>
</evidence>
<dbReference type="EMBL" id="CAJRAF010000002">
    <property type="protein sequence ID" value="CAG5000249.1"/>
    <property type="molecule type" value="Genomic_DNA"/>
</dbReference>
<dbReference type="InterPro" id="IPR006626">
    <property type="entry name" value="PbH1"/>
</dbReference>
<organism evidence="9 10">
    <name type="scientific">Dyadobacter helix</name>
    <dbReference type="NCBI Taxonomy" id="2822344"/>
    <lineage>
        <taxon>Bacteria</taxon>
        <taxon>Pseudomonadati</taxon>
        <taxon>Bacteroidota</taxon>
        <taxon>Cytophagia</taxon>
        <taxon>Cytophagales</taxon>
        <taxon>Spirosomataceae</taxon>
        <taxon>Dyadobacter</taxon>
    </lineage>
</organism>
<evidence type="ECO:0000256" key="5">
    <source>
        <dbReference type="ARBA" id="ARBA00022729"/>
    </source>
</evidence>
<dbReference type="Pfam" id="PF02415">
    <property type="entry name" value="Chlam_PMP"/>
    <property type="match status" value="3"/>
</dbReference>
<gene>
    <name evidence="9" type="ORF">DYBT9275_02424</name>
</gene>
<proteinExistence type="predicted"/>
<evidence type="ECO:0000256" key="3">
    <source>
        <dbReference type="ARBA" id="ARBA00004613"/>
    </source>
</evidence>
<accession>A0A916JBS6</accession>
<dbReference type="InterPro" id="IPR003368">
    <property type="entry name" value="POMP_repeat"/>
</dbReference>
<evidence type="ECO:0000256" key="6">
    <source>
        <dbReference type="ARBA" id="ARBA00023136"/>
    </source>
</evidence>
<evidence type="ECO:0000313" key="10">
    <source>
        <dbReference type="Proteomes" id="UP000680038"/>
    </source>
</evidence>
<evidence type="ECO:0000313" key="9">
    <source>
        <dbReference type="EMBL" id="CAG5000249.1"/>
    </source>
</evidence>
<keyword evidence="4" id="KW-0964">Secreted</keyword>
<dbReference type="PANTHER" id="PTHR11319">
    <property type="entry name" value="G PROTEIN-COUPLED RECEPTOR-RELATED"/>
    <property type="match status" value="1"/>
</dbReference>
<name>A0A916JBS6_9BACT</name>
<dbReference type="InterPro" id="IPR059226">
    <property type="entry name" value="Choice_anch_Q_dom"/>
</dbReference>
<dbReference type="Proteomes" id="UP000680038">
    <property type="component" value="Unassembled WGS sequence"/>
</dbReference>
<evidence type="ECO:0000259" key="8">
    <source>
        <dbReference type="Pfam" id="PF13229"/>
    </source>
</evidence>
<dbReference type="InterPro" id="IPR012334">
    <property type="entry name" value="Pectin_lyas_fold"/>
</dbReference>
<dbReference type="InterPro" id="IPR011050">
    <property type="entry name" value="Pectin_lyase_fold/virulence"/>
</dbReference>
<sequence>MKTKIYQTLLSVSLLILFVLKLSQIALSKTWIDFSLDEKHVPEHVRPAKRNPGKQQETQPQIKTASVPETLYVNALLSTGNNDGTSWDNAYKGTEGLSNALRYAKQNTGVAYILVAKGKYKPTYSPEDGRNFADSATLVSSSKSHTQRAFLLVKDVKIYGGFDPANGITALTDKRILPGFTGEGSILSGDFKNNDGAITSGSQYTYTNYDDNAGQIVIAANDVGTAVLDGFAVTAGYARENVSITVNTKTVSKKQGGGMFNVSAAPVVSNVIFYANKGTNGGAMYNISCPEIKIYNSIFSGNLSTESGGAIYNSTSPTAFANVIFSGNTATQYGGGIYNFSSSISQIINSVFSGNKSTAVGGAIMNVGGTSSSVLGNSIIWGNSSTITGGSSLDAAKISYSIVEGFSDGTGNANTDPLFEDAPSYTAAPFAGGNYHVKSTSLATIDKGSNTLIPTDISTDLAGNTRIQADKVDMGAYESEPQEIPLERLYVNAGLITGKNNGADWENAFSGPYAFARAMQYAQSHSSVKDVWVTKGTYYTAYRADTHSDTNPLDPNNAFVLTDGVKIYGGFTGSETDITLRDWKTNVTILSGDQNKNNMADDDDAYQVMMNVNLGPETVLDGFTITGGYAAGSTETTLEIDGTTVARYAGAGMYNHHASPTIRNCTFHKNVSRNSGGGMANMADSRPVLTNVKFIENTAVNGGAMYNNGMEHQFSDLLFENNTATSHGGAVCNDRAFVTFMHTVFSENTAARGGAIATTLDVGDNTATGKYLGCLFVKNTASGFGGAYYYENGTGDSPVFINSTFSKDICSAENGGNIIYFQQHTENVTPKFYNCIIEKAATGTFYGGSSPGLFQAQYNLTNYLFPVNEVVKDNITATDFGFQHADSPAGEDEQYGTIDDGFRPLMTSPAVNAGFNDFTPAALEKDLTGKDRILNGSVDIGAYEYSLILSTLYVREELTTGNNNGTSWNDAYQGKGGLSEALYYARQNQGVKNIWVAKGTYTPTRRGDNFDKSNPDDKNNTFVLVEGVKVYGGFAGTETSLDERDWGNNQTILSGEIGADNNYTDNLYHVVVSVGNTAATELNGFVITLGMADANSSLTVEGRAIPTSDGGGMYHSNSSPVLRNLVFTYNYANKNGAGIVNDNSFPNLANVVFFRNLANKFGGAVYNIKGSHPTITHATFHRNYAGAIVNESHSGITMANSIMWGNTSWETSTPVDIFDREALGTTVKNSITEVFGTEGTDGILKQDPQFVSLNPPSNPNGKWMTAKDGLGLKPGSPAVNTGDDLLTPADINQDVTGLNRVWGGRTDMGAYEMRTTCIESPTLFVDSSLVESGDGTSWSTAFKTLAEALEVLNLCPVVKEIMVAKGTYFPTTLNKPELPFVVNRAVKIFGGYPSGGGIRDHRANLTILDGNIGDPALSTDNSSHIMAIAGISVADSVVIDGLQFQNGRTMDLGGSVTINNVSVPYLQGAGIYIGKNSSTTPISIRNCTFTNNYSLANGGAIYSSESQVILHSCRFFNNNAADQAPGIYVSKGAMQIVNSLFTGNTSAGPGGAITLNEASASSLVNSTLYKNHSTGTDAYGGALNCNNSNLTISNSIFNGNTYGGTATASTREKSDINHNGNSTLSIHKSLMQSGSPYLSCTYCPAPNTDPQFIDVTAPTKKGLGLLAGSKAINKGDKQELPSYVVNDLLGAERVRGEETDLGAFEAIPLTDPLTRLYVKADIETGYNNGYGWENAFYGSNGFARALEYARNNSSVKEIWVAKGTYYTFGRADNHDASNPLDPSNSFVLVEGLKIYGGFNGHEEDVAERDWKTNTTILSGDQNKNGIADNGDAYQVLISLNNGPETLLDGFTITGGYAASFTSTNIQINGTTIYQSSGAGMHNFNSSPTIRNCIFYRNTARGTGGGMANWDQSKPDLVNVTFRQNKALTGGGMFYFLIDFYGTPVVHKMSNLVFDGNVAEGATGGEGGAVCNSRSFISFENTVFINNSAAQGGAVAALNYTNNYYQHFETYSNCLFVNNTATEAGGAYYFATGYPHGPVFINSSFSKNICNQASGGDVFNFQYISMTTDYPAFYNCILEKADNAHDFFGGSYNTLFVAERNLTNYPLLPYWAEKNIVTDHLGLTNSSTPAGADGVYGTSDDGLIPLPASPAINGGNNDYIPIDLVNDFNSNKRIQGPFTDIGAYEYNQSCEETIAAISTNGDMIQDLALSDQPVYLFNEDKCSVMGIFQAVNEELQSGQLNAYTTIETVTGFYNEQPFVRRHYDLEPKADLDGHKGIATLYFTNDDFKNYNGWAENHKPLPISGTDVNSSNLLIWQWHGSSETRAPGTYTKNGIPSAGKYIKPNAGDIVWNEALRRWEIKFQFSGFSGFFVTTLENGSLPVTLSSFTVSEKNTELGHAAALLNWTTTSESNSDSFVIERSITGKSWEQIGQVKAEGSSDFVKKYTFTDEKPLPGNNLYRLKMIDQDGTFAFSSIRNLRIQFLPGTILYPNPVADLLYIDVASDSAIEKIVLRNAAGQPVGTYPYAPGEGIPVTDLAPGIYFVEMVGTEKVLQQHKIVVAR</sequence>
<evidence type="ECO:0000256" key="2">
    <source>
        <dbReference type="ARBA" id="ARBA00004442"/>
    </source>
</evidence>
<dbReference type="GO" id="GO:0005576">
    <property type="term" value="C:extracellular region"/>
    <property type="evidence" value="ECO:0007669"/>
    <property type="project" value="UniProtKB-SubCell"/>
</dbReference>
<dbReference type="InterPro" id="IPR026444">
    <property type="entry name" value="Secre_tail"/>
</dbReference>
<dbReference type="SUPFAM" id="SSF51126">
    <property type="entry name" value="Pectin lyase-like"/>
    <property type="match status" value="5"/>
</dbReference>
<dbReference type="RefSeq" id="WP_215239061.1">
    <property type="nucleotide sequence ID" value="NZ_CAJRAF010000002.1"/>
</dbReference>